<keyword evidence="10 11" id="KW-0539">Nucleus</keyword>
<feature type="binding site" evidence="11">
    <location>
        <position position="94"/>
    </location>
    <ligand>
        <name>Ni(2+)</name>
        <dbReference type="ChEBI" id="CHEBI:49786"/>
        <note>for nickel-dependent acireductone dioxygenase activity</note>
    </ligand>
</feature>
<dbReference type="FunFam" id="2.60.120.10:FF:000079">
    <property type="entry name" value="1,2-dihydroxy-3-keto-5-methylthiopentene dioxygenase"/>
    <property type="match status" value="1"/>
</dbReference>
<dbReference type="EC" id="1.13.11.54" evidence="11"/>
<evidence type="ECO:0000256" key="3">
    <source>
        <dbReference type="ARBA" id="ARBA00022596"/>
    </source>
</evidence>
<dbReference type="GO" id="GO:0016151">
    <property type="term" value="F:nickel cation binding"/>
    <property type="evidence" value="ECO:0007669"/>
    <property type="project" value="UniProtKB-UniRule"/>
</dbReference>
<dbReference type="HAMAP" id="MF_03154">
    <property type="entry name" value="Salvage_MtnD_euk"/>
    <property type="match status" value="1"/>
</dbReference>
<reference evidence="12" key="1">
    <citation type="journal article" date="2020" name="Fungal Divers.">
        <title>Resolving the Mortierellaceae phylogeny through synthesis of multi-gene phylogenetics and phylogenomics.</title>
        <authorList>
            <person name="Vandepol N."/>
            <person name="Liber J."/>
            <person name="Desiro A."/>
            <person name="Na H."/>
            <person name="Kennedy M."/>
            <person name="Barry K."/>
            <person name="Grigoriev I.V."/>
            <person name="Miller A.N."/>
            <person name="O'Donnell K."/>
            <person name="Stajich J.E."/>
            <person name="Bonito G."/>
        </authorList>
    </citation>
    <scope>NUCLEOTIDE SEQUENCE</scope>
    <source>
        <strain evidence="12">MES-2147</strain>
    </source>
</reference>
<keyword evidence="7 11" id="KW-0560">Oxidoreductase</keyword>
<keyword evidence="13" id="KW-1185">Reference proteome</keyword>
<feature type="binding site" evidence="11">
    <location>
        <position position="88"/>
    </location>
    <ligand>
        <name>Fe(2+)</name>
        <dbReference type="ChEBI" id="CHEBI:29033"/>
        <note>for iron-dependent acireductone dioxygenase activity</note>
    </ligand>
</feature>
<dbReference type="SUPFAM" id="SSF51182">
    <property type="entry name" value="RmlC-like cupins"/>
    <property type="match status" value="1"/>
</dbReference>
<organism evidence="12 13">
    <name type="scientific">Modicella reniformis</name>
    <dbReference type="NCBI Taxonomy" id="1440133"/>
    <lineage>
        <taxon>Eukaryota</taxon>
        <taxon>Fungi</taxon>
        <taxon>Fungi incertae sedis</taxon>
        <taxon>Mucoromycota</taxon>
        <taxon>Mortierellomycotina</taxon>
        <taxon>Mortierellomycetes</taxon>
        <taxon>Mortierellales</taxon>
        <taxon>Mortierellaceae</taxon>
        <taxon>Modicella</taxon>
    </lineage>
</organism>
<dbReference type="CDD" id="cd02232">
    <property type="entry name" value="cupin_ARD"/>
    <property type="match status" value="1"/>
</dbReference>
<dbReference type="GO" id="GO:0010309">
    <property type="term" value="F:acireductone dioxygenase [iron(II)-requiring] activity"/>
    <property type="evidence" value="ECO:0007669"/>
    <property type="project" value="UniProtKB-UniRule"/>
</dbReference>
<dbReference type="OrthoDB" id="1867259at2759"/>
<dbReference type="AlphaFoldDB" id="A0A9P6LPU0"/>
<protein>
    <recommendedName>
        <fullName evidence="11">Acireductone dioxygenase</fullName>
    </recommendedName>
    <alternativeName>
        <fullName evidence="11">Acireductone dioxygenase (Fe(2+)-requiring)</fullName>
        <shortName evidence="11">ARD'</shortName>
        <shortName evidence="11">Fe-ARD</shortName>
        <ecNumber evidence="11">1.13.11.54</ecNumber>
    </alternativeName>
    <alternativeName>
        <fullName evidence="11">Acireductone dioxygenase (Ni(2+)-requiring)</fullName>
        <shortName evidence="11">ARD</shortName>
        <shortName evidence="11">Ni-ARD</shortName>
        <ecNumber evidence="11">1.13.11.53</ecNumber>
    </alternativeName>
</protein>
<dbReference type="GO" id="GO:0005634">
    <property type="term" value="C:nucleus"/>
    <property type="evidence" value="ECO:0007669"/>
    <property type="project" value="UniProtKB-SubCell"/>
</dbReference>
<feature type="binding site" evidence="11">
    <location>
        <position position="94"/>
    </location>
    <ligand>
        <name>Fe(2+)</name>
        <dbReference type="ChEBI" id="CHEBI:29033"/>
        <note>for iron-dependent acireductone dioxygenase activity</note>
    </ligand>
</feature>
<dbReference type="GO" id="GO:0010308">
    <property type="term" value="F:acireductone dioxygenase (Ni2+-requiring) activity"/>
    <property type="evidence" value="ECO:0007669"/>
    <property type="project" value="UniProtKB-UniRule"/>
</dbReference>
<dbReference type="PANTHER" id="PTHR23418:SF0">
    <property type="entry name" value="ACIREDUCTONE DIOXYGENASE"/>
    <property type="match status" value="1"/>
</dbReference>
<evidence type="ECO:0000256" key="8">
    <source>
        <dbReference type="ARBA" id="ARBA00023004"/>
    </source>
</evidence>
<keyword evidence="4 11" id="KW-0028">Amino-acid biosynthesis</keyword>
<comment type="caution">
    <text evidence="12">The sequence shown here is derived from an EMBL/GenBank/DDBJ whole genome shotgun (WGS) entry which is preliminary data.</text>
</comment>
<dbReference type="GO" id="GO:0019509">
    <property type="term" value="P:L-methionine salvage from methylthioadenosine"/>
    <property type="evidence" value="ECO:0007669"/>
    <property type="project" value="UniProtKB-UniRule"/>
</dbReference>
<comment type="function">
    <text evidence="11">Catalyzes 2 different reactions between oxygen and the acireductone 1,2-dihydroxy-3-keto-5-methylthiopentene (DHK-MTPene) depending upon the metal bound in the active site. Fe-containing acireductone dioxygenase (Fe-ARD) produces formate and 2-keto-4-methylthiobutyrate (KMTB), the alpha-ketoacid precursor of methionine in the methionine recycle pathway. Ni-containing acireductone dioxygenase (Ni-ARD) produces methylthiopropionate, carbon monoxide and formate, and does not lie on the methionine recycle pathway.</text>
</comment>
<evidence type="ECO:0000256" key="2">
    <source>
        <dbReference type="ARBA" id="ARBA00022490"/>
    </source>
</evidence>
<evidence type="ECO:0000256" key="11">
    <source>
        <dbReference type="HAMAP-Rule" id="MF_03154"/>
    </source>
</evidence>
<keyword evidence="9 11" id="KW-0486">Methionine biosynthesis</keyword>
<evidence type="ECO:0000256" key="6">
    <source>
        <dbReference type="ARBA" id="ARBA00022964"/>
    </source>
</evidence>
<accession>A0A9P6LPU0</accession>
<evidence type="ECO:0000256" key="10">
    <source>
        <dbReference type="ARBA" id="ARBA00023242"/>
    </source>
</evidence>
<dbReference type="Pfam" id="PF03079">
    <property type="entry name" value="ARD"/>
    <property type="match status" value="1"/>
</dbReference>
<gene>
    <name evidence="11 12" type="primary">ADI1</name>
    <name evidence="12" type="ORF">BGZ65_010500</name>
</gene>
<feature type="binding site" evidence="11">
    <location>
        <position position="133"/>
    </location>
    <ligand>
        <name>Ni(2+)</name>
        <dbReference type="ChEBI" id="CHEBI:49786"/>
        <note>for nickel-dependent acireductone dioxygenase activity</note>
    </ligand>
</feature>
<keyword evidence="6 11" id="KW-0223">Dioxygenase</keyword>
<dbReference type="EMBL" id="JAAAHW010011064">
    <property type="protein sequence ID" value="KAF9921265.1"/>
    <property type="molecule type" value="Genomic_DNA"/>
</dbReference>
<dbReference type="GO" id="GO:0005737">
    <property type="term" value="C:cytoplasm"/>
    <property type="evidence" value="ECO:0007669"/>
    <property type="project" value="UniProtKB-SubCell"/>
</dbReference>
<sequence length="178" mass="21142">MRAYLYDNLDTDCREPHELQPLSPVSIKELEQSGVLYWQLDLDKDKCKEQVDNICKERNYMNRDEITVSKDGLGDLFDQKIKTFFTEHLHEDEEIRAIIDGSGYFDIRDKQDRWVRIEVQAGDLIVLPAGIYHRFTLDMNNYLRAIRLFKEDPVWTPLNRPCDENPYRKSYLETLVAH</sequence>
<dbReference type="GO" id="GO:0005506">
    <property type="term" value="F:iron ion binding"/>
    <property type="evidence" value="ECO:0007669"/>
    <property type="project" value="UniProtKB-UniRule"/>
</dbReference>
<keyword evidence="3 11" id="KW-0533">Nickel</keyword>
<evidence type="ECO:0000313" key="12">
    <source>
        <dbReference type="EMBL" id="KAF9921265.1"/>
    </source>
</evidence>
<comment type="subcellular location">
    <subcellularLocation>
        <location evidence="11">Cytoplasm</location>
    </subcellularLocation>
    <subcellularLocation>
        <location evidence="11">Nucleus</location>
    </subcellularLocation>
</comment>
<dbReference type="PANTHER" id="PTHR23418">
    <property type="entry name" value="ACIREDUCTONE DIOXYGENASE"/>
    <property type="match status" value="1"/>
</dbReference>
<comment type="similarity">
    <text evidence="11">Belongs to the acireductone dioxygenase (ARD) family.</text>
</comment>
<name>A0A9P6LPU0_9FUNG</name>
<dbReference type="InterPro" id="IPR014710">
    <property type="entry name" value="RmlC-like_jellyroll"/>
</dbReference>
<comment type="pathway">
    <text evidence="11">Amino-acid biosynthesis; L-methionine biosynthesis via salvage pathway; L-methionine from S-methyl-5-thio-alpha-D-ribose 1-phosphate: step 5/6.</text>
</comment>
<dbReference type="InterPro" id="IPR027496">
    <property type="entry name" value="ARD_euk"/>
</dbReference>
<feature type="binding site" evidence="11">
    <location>
        <position position="90"/>
    </location>
    <ligand>
        <name>Ni(2+)</name>
        <dbReference type="ChEBI" id="CHEBI:49786"/>
        <note>for nickel-dependent acireductone dioxygenase activity</note>
    </ligand>
</feature>
<evidence type="ECO:0000313" key="13">
    <source>
        <dbReference type="Proteomes" id="UP000749646"/>
    </source>
</evidence>
<evidence type="ECO:0000256" key="7">
    <source>
        <dbReference type="ARBA" id="ARBA00023002"/>
    </source>
</evidence>
<evidence type="ECO:0000256" key="1">
    <source>
        <dbReference type="ARBA" id="ARBA00000428"/>
    </source>
</evidence>
<keyword evidence="5 11" id="KW-0479">Metal-binding</keyword>
<evidence type="ECO:0000256" key="9">
    <source>
        <dbReference type="ARBA" id="ARBA00023167"/>
    </source>
</evidence>
<dbReference type="EC" id="1.13.11.53" evidence="11"/>
<feature type="binding site" evidence="11">
    <location>
        <position position="88"/>
    </location>
    <ligand>
        <name>Ni(2+)</name>
        <dbReference type="ChEBI" id="CHEBI:49786"/>
        <note>for nickel-dependent acireductone dioxygenase activity</note>
    </ligand>
</feature>
<keyword evidence="2 11" id="KW-0963">Cytoplasm</keyword>
<keyword evidence="8 11" id="KW-0408">Iron</keyword>
<proteinExistence type="inferred from homology"/>
<dbReference type="InterPro" id="IPR011051">
    <property type="entry name" value="RmlC_Cupin_sf"/>
</dbReference>
<evidence type="ECO:0000256" key="4">
    <source>
        <dbReference type="ARBA" id="ARBA00022605"/>
    </source>
</evidence>
<dbReference type="Proteomes" id="UP000749646">
    <property type="component" value="Unassembled WGS sequence"/>
</dbReference>
<feature type="binding site" evidence="11">
    <location>
        <position position="133"/>
    </location>
    <ligand>
        <name>Fe(2+)</name>
        <dbReference type="ChEBI" id="CHEBI:29033"/>
        <note>for iron-dependent acireductone dioxygenase activity</note>
    </ligand>
</feature>
<dbReference type="Gene3D" id="2.60.120.10">
    <property type="entry name" value="Jelly Rolls"/>
    <property type="match status" value="1"/>
</dbReference>
<comment type="catalytic activity">
    <reaction evidence="1 11">
        <text>1,2-dihydroxy-5-(methylsulfanyl)pent-1-en-3-one + O2 = 4-methylsulfanyl-2-oxobutanoate + formate + 2 H(+)</text>
        <dbReference type="Rhea" id="RHEA:24504"/>
        <dbReference type="ChEBI" id="CHEBI:15378"/>
        <dbReference type="ChEBI" id="CHEBI:15379"/>
        <dbReference type="ChEBI" id="CHEBI:15740"/>
        <dbReference type="ChEBI" id="CHEBI:16723"/>
        <dbReference type="ChEBI" id="CHEBI:49252"/>
        <dbReference type="EC" id="1.13.11.54"/>
    </reaction>
</comment>
<comment type="catalytic activity">
    <reaction evidence="11">
        <text>1,2-dihydroxy-5-(methylsulfanyl)pent-1-en-3-one + O2 = 3-(methylsulfanyl)propanoate + CO + formate + 2 H(+)</text>
        <dbReference type="Rhea" id="RHEA:14161"/>
        <dbReference type="ChEBI" id="CHEBI:15378"/>
        <dbReference type="ChEBI" id="CHEBI:15379"/>
        <dbReference type="ChEBI" id="CHEBI:15740"/>
        <dbReference type="ChEBI" id="CHEBI:17245"/>
        <dbReference type="ChEBI" id="CHEBI:49016"/>
        <dbReference type="ChEBI" id="CHEBI:49252"/>
        <dbReference type="EC" id="1.13.11.53"/>
    </reaction>
</comment>
<comment type="cofactor">
    <cofactor evidence="11">
        <name>Fe(2+)</name>
        <dbReference type="ChEBI" id="CHEBI:29033"/>
    </cofactor>
    <cofactor evidence="11">
        <name>Ni(2+)</name>
        <dbReference type="ChEBI" id="CHEBI:49786"/>
    </cofactor>
    <text evidence="11">Binds either 1 Fe or Ni cation per monomer. Iron-binding promotes an acireductone dioxygenase reaction producing 2-keto-4-methylthiobutyrate, while nickel-binding promotes an acireductone dioxygenase reaction producing 3-(methylsulfanyl)propanoate.</text>
</comment>
<feature type="binding site" evidence="11">
    <location>
        <position position="90"/>
    </location>
    <ligand>
        <name>Fe(2+)</name>
        <dbReference type="ChEBI" id="CHEBI:29033"/>
        <note>for iron-dependent acireductone dioxygenase activity</note>
    </ligand>
</feature>
<dbReference type="InterPro" id="IPR004313">
    <property type="entry name" value="ARD"/>
</dbReference>
<evidence type="ECO:0000256" key="5">
    <source>
        <dbReference type="ARBA" id="ARBA00022723"/>
    </source>
</evidence>